<dbReference type="Proteomes" id="UP001164746">
    <property type="component" value="Chromosome 13"/>
</dbReference>
<evidence type="ECO:0000256" key="9">
    <source>
        <dbReference type="SAM" id="MobiDB-lite"/>
    </source>
</evidence>
<keyword evidence="12" id="KW-1185">Reference proteome</keyword>
<evidence type="ECO:0000256" key="6">
    <source>
        <dbReference type="ARBA" id="ARBA00022982"/>
    </source>
</evidence>
<organism evidence="11 12">
    <name type="scientific">Mya arenaria</name>
    <name type="common">Soft-shell clam</name>
    <dbReference type="NCBI Taxonomy" id="6604"/>
    <lineage>
        <taxon>Eukaryota</taxon>
        <taxon>Metazoa</taxon>
        <taxon>Spiralia</taxon>
        <taxon>Lophotrochozoa</taxon>
        <taxon>Mollusca</taxon>
        <taxon>Bivalvia</taxon>
        <taxon>Autobranchia</taxon>
        <taxon>Heteroconchia</taxon>
        <taxon>Euheterodonta</taxon>
        <taxon>Imparidentia</taxon>
        <taxon>Neoheterodontei</taxon>
        <taxon>Myida</taxon>
        <taxon>Myoidea</taxon>
        <taxon>Myidae</taxon>
        <taxon>Mya</taxon>
    </lineage>
</organism>
<dbReference type="PANTHER" id="PTHR15336:SF0">
    <property type="entry name" value="CYTOCHROME B-C1 COMPLEX SUBUNIT 6, MITOCHONDRIAL"/>
    <property type="match status" value="1"/>
</dbReference>
<dbReference type="PANTHER" id="PTHR15336">
    <property type="entry name" value="UBIQUINOL-CYTOCHROME C REDUCTASE COMPLEX 7.8 KDA PROTEIN"/>
    <property type="match status" value="1"/>
</dbReference>
<evidence type="ECO:0000313" key="11">
    <source>
        <dbReference type="EMBL" id="WAR23500.1"/>
    </source>
</evidence>
<evidence type="ECO:0000313" key="12">
    <source>
        <dbReference type="Proteomes" id="UP001164746"/>
    </source>
</evidence>
<dbReference type="InterPro" id="IPR036811">
    <property type="entry name" value="Ubol_cytC_Rdtase_hinge_dom_sf"/>
</dbReference>
<keyword evidence="7" id="KW-0496">Mitochondrion</keyword>
<keyword evidence="6" id="KW-0249">Electron transport</keyword>
<comment type="subcellular location">
    <subcellularLocation>
        <location evidence="1">Mitochondrion inner membrane</location>
        <topology evidence="1">Peripheral membrane protein</topology>
        <orientation evidence="1">Intermembrane side</orientation>
    </subcellularLocation>
</comment>
<evidence type="ECO:0000256" key="5">
    <source>
        <dbReference type="ARBA" id="ARBA00022792"/>
    </source>
</evidence>
<dbReference type="SUPFAM" id="SSF81531">
    <property type="entry name" value="Non-heme 11 kDa protein of cytochrome bc1 complex (Ubiquinol-cytochrome c reductase)"/>
    <property type="match status" value="1"/>
</dbReference>
<evidence type="ECO:0000256" key="1">
    <source>
        <dbReference type="ARBA" id="ARBA00004137"/>
    </source>
</evidence>
<evidence type="ECO:0000256" key="7">
    <source>
        <dbReference type="ARBA" id="ARBA00023128"/>
    </source>
</evidence>
<accession>A0ABY7FMP9</accession>
<dbReference type="Gene3D" id="1.10.287.20">
    <property type="entry name" value="Ubiquinol-cytochrome C reductase hinge domain"/>
    <property type="match status" value="1"/>
</dbReference>
<feature type="domain" description="Ubiquinol-cytochrome C reductase hinge" evidence="10">
    <location>
        <begin position="36"/>
        <end position="90"/>
    </location>
</feature>
<evidence type="ECO:0000256" key="4">
    <source>
        <dbReference type="ARBA" id="ARBA00022660"/>
    </source>
</evidence>
<keyword evidence="5" id="KW-0999">Mitochondrion inner membrane</keyword>
<proteinExistence type="inferred from homology"/>
<gene>
    <name evidence="11" type="ORF">MAR_037169</name>
</gene>
<feature type="compositionally biased region" description="Basic and acidic residues" evidence="9">
    <location>
        <begin position="1"/>
        <end position="15"/>
    </location>
</feature>
<protein>
    <submittedName>
        <fullName evidence="11">QCR6-like protein</fullName>
    </submittedName>
</protein>
<name>A0ABY7FMP9_MYAAR</name>
<keyword evidence="3" id="KW-0813">Transport</keyword>
<evidence type="ECO:0000256" key="3">
    <source>
        <dbReference type="ARBA" id="ARBA00022448"/>
    </source>
</evidence>
<evidence type="ECO:0000256" key="8">
    <source>
        <dbReference type="ARBA" id="ARBA00023136"/>
    </source>
</evidence>
<evidence type="ECO:0000259" key="10">
    <source>
        <dbReference type="Pfam" id="PF02320"/>
    </source>
</evidence>
<feature type="region of interest" description="Disordered" evidence="9">
    <location>
        <begin position="1"/>
        <end position="33"/>
    </location>
</feature>
<dbReference type="InterPro" id="IPR003422">
    <property type="entry name" value="Cyt_b-c1_6"/>
</dbReference>
<dbReference type="Pfam" id="PF02320">
    <property type="entry name" value="UCR_hinge"/>
    <property type="match status" value="1"/>
</dbReference>
<comment type="similarity">
    <text evidence="2">Belongs to the UQCRH/QCR6 family.</text>
</comment>
<feature type="compositionally biased region" description="Acidic residues" evidence="9">
    <location>
        <begin position="16"/>
        <end position="33"/>
    </location>
</feature>
<keyword evidence="8" id="KW-0472">Membrane</keyword>
<dbReference type="InterPro" id="IPR023184">
    <property type="entry name" value="Ubol_cytC_Rdtase_hinge_dom"/>
</dbReference>
<evidence type="ECO:0000256" key="2">
    <source>
        <dbReference type="ARBA" id="ARBA00006498"/>
    </source>
</evidence>
<reference evidence="11" key="1">
    <citation type="submission" date="2022-11" db="EMBL/GenBank/DDBJ databases">
        <title>Centuries of genome instability and evolution in soft-shell clam transmissible cancer (bioRxiv).</title>
        <authorList>
            <person name="Hart S.F.M."/>
            <person name="Yonemitsu M.A."/>
            <person name="Giersch R.M."/>
            <person name="Beal B.F."/>
            <person name="Arriagada G."/>
            <person name="Davis B.W."/>
            <person name="Ostrander E.A."/>
            <person name="Goff S.P."/>
            <person name="Metzger M.J."/>
        </authorList>
    </citation>
    <scope>NUCLEOTIDE SEQUENCE</scope>
    <source>
        <strain evidence="11">MELC-2E11</strain>
        <tissue evidence="11">Siphon/mantle</tissue>
    </source>
</reference>
<sequence>MGNKMANDKDVQRENDPEDEPEAEPDEEEEEVDIVDPVEELREACGSSEQAQRVQQILETCTERVNSRSNTAETCHEELIDYLQIVDSCGQRERSPHTNKLRTRVTNICGYRRRQPNRSAMGGPLPGGTAFFFSFSTAFMITVSPVPVHVNTYPEVSPDKDLPLFGKSSVSFQTRLKIKGYLMYAEVRSFEAISMI</sequence>
<dbReference type="EMBL" id="CP111024">
    <property type="protein sequence ID" value="WAR23500.1"/>
    <property type="molecule type" value="Genomic_DNA"/>
</dbReference>
<keyword evidence="4" id="KW-0679">Respiratory chain</keyword>